<feature type="chain" id="PRO_5047495355" evidence="1">
    <location>
        <begin position="21"/>
        <end position="200"/>
    </location>
</feature>
<sequence>MVKIRILCIALLLCNIFSFGQSNLDSTRKIRAIQKKVILAQLNVREETGNNDGYQIDLYRVSVAKWLNAMKPKPAWCACFYYFLFYSIDVKLTVRSARAREYFSDKLGSYNPNLRIERPPEFGWPVGYKFGKNAEIRHIGSVYEWNPDPKVTMCRILEGNTSSSGVTGVDRDGDGVYIKWRPKSAIYRCTPLNRLKTNGK</sequence>
<keyword evidence="1" id="KW-0732">Signal</keyword>
<name>A0ABU5SDQ5_9BACT</name>
<organism evidence="2 3">
    <name type="scientific">Arcicella lustrica</name>
    <dbReference type="NCBI Taxonomy" id="2984196"/>
    <lineage>
        <taxon>Bacteria</taxon>
        <taxon>Pseudomonadati</taxon>
        <taxon>Bacteroidota</taxon>
        <taxon>Cytophagia</taxon>
        <taxon>Cytophagales</taxon>
        <taxon>Flectobacillaceae</taxon>
        <taxon>Arcicella</taxon>
    </lineage>
</organism>
<accession>A0ABU5SDQ5</accession>
<evidence type="ECO:0000256" key="1">
    <source>
        <dbReference type="SAM" id="SignalP"/>
    </source>
</evidence>
<proteinExistence type="predicted"/>
<gene>
    <name evidence="2" type="ORF">VB798_02250</name>
</gene>
<keyword evidence="3" id="KW-1185">Reference proteome</keyword>
<evidence type="ECO:0000313" key="3">
    <source>
        <dbReference type="Proteomes" id="UP001302222"/>
    </source>
</evidence>
<feature type="signal peptide" evidence="1">
    <location>
        <begin position="1"/>
        <end position="20"/>
    </location>
</feature>
<reference evidence="2 3" key="1">
    <citation type="submission" date="2023-12" db="EMBL/GenBank/DDBJ databases">
        <title>Novel species of the genus Arcicella isolated from rivers.</title>
        <authorList>
            <person name="Lu H."/>
        </authorList>
    </citation>
    <scope>NUCLEOTIDE SEQUENCE [LARGE SCALE GENOMIC DNA]</scope>
    <source>
        <strain evidence="2 3">DC25W</strain>
    </source>
</reference>
<comment type="caution">
    <text evidence="2">The sequence shown here is derived from an EMBL/GenBank/DDBJ whole genome shotgun (WGS) entry which is preliminary data.</text>
</comment>
<dbReference type="RefSeq" id="WP_323255516.1">
    <property type="nucleotide sequence ID" value="NZ_JAYGIM010000001.1"/>
</dbReference>
<evidence type="ECO:0000313" key="2">
    <source>
        <dbReference type="EMBL" id="MEA5425376.1"/>
    </source>
</evidence>
<dbReference type="Proteomes" id="UP001302222">
    <property type="component" value="Unassembled WGS sequence"/>
</dbReference>
<protein>
    <submittedName>
        <fullName evidence="2">Uncharacterized protein</fullName>
    </submittedName>
</protein>
<dbReference type="EMBL" id="JAYGIM010000001">
    <property type="protein sequence ID" value="MEA5425376.1"/>
    <property type="molecule type" value="Genomic_DNA"/>
</dbReference>